<dbReference type="PROSITE" id="PS51257">
    <property type="entry name" value="PROKAR_LIPOPROTEIN"/>
    <property type="match status" value="1"/>
</dbReference>
<protein>
    <recommendedName>
        <fullName evidence="3">Lipoprotein</fullName>
    </recommendedName>
</protein>
<reference evidence="1 2" key="1">
    <citation type="submission" date="2021-05" db="EMBL/GenBank/DDBJ databases">
        <title>Comparative genomic studies on the polysaccharide-degrading batcterial strains of the Flammeovirga genus.</title>
        <authorList>
            <person name="Zewei F."/>
            <person name="Zheng Z."/>
            <person name="Yu L."/>
            <person name="Ruyue G."/>
            <person name="Yanhong M."/>
            <person name="Yuanyuan C."/>
            <person name="Jingyan G."/>
            <person name="Wenjun H."/>
        </authorList>
    </citation>
    <scope>NUCLEOTIDE SEQUENCE [LARGE SCALE GENOMIC DNA]</scope>
    <source>
        <strain evidence="1 2">YS10</strain>
    </source>
</reference>
<dbReference type="RefSeq" id="WP_144075774.1">
    <property type="nucleotide sequence ID" value="NZ_CP076129.1"/>
</dbReference>
<evidence type="ECO:0008006" key="3">
    <source>
        <dbReference type="Google" id="ProtNLM"/>
    </source>
</evidence>
<keyword evidence="2" id="KW-1185">Reference proteome</keyword>
<dbReference type="EMBL" id="CP076129">
    <property type="protein sequence ID" value="QWG10163.1"/>
    <property type="molecule type" value="Genomic_DNA"/>
</dbReference>
<sequence>MKYLVQIFSLFIVISFLSGCNDVKSNHNIADLSNLNTYLELKEELKFILSELDSLHNYNYYDRDTIIIKHKDISIPILIQDNIFFNEEDTYIHIYTKEVSYLNLYSKIRKTKYIFSDFNNNDSLQDVFLKYKDLYNSESDSITSRLVILYKQNYSNKTYSIE</sequence>
<gene>
    <name evidence="1" type="ORF">KM029_20995</name>
</gene>
<organism evidence="1 2">
    <name type="scientific">Flammeovirga kamogawensis</name>
    <dbReference type="NCBI Taxonomy" id="373891"/>
    <lineage>
        <taxon>Bacteria</taxon>
        <taxon>Pseudomonadati</taxon>
        <taxon>Bacteroidota</taxon>
        <taxon>Cytophagia</taxon>
        <taxon>Cytophagales</taxon>
        <taxon>Flammeovirgaceae</taxon>
        <taxon>Flammeovirga</taxon>
    </lineage>
</organism>
<evidence type="ECO:0000313" key="1">
    <source>
        <dbReference type="EMBL" id="QWG10163.1"/>
    </source>
</evidence>
<dbReference type="Proteomes" id="UP000682802">
    <property type="component" value="Chromosome 2"/>
</dbReference>
<accession>A0ABX8H3C6</accession>
<proteinExistence type="predicted"/>
<name>A0ABX8H3C6_9BACT</name>
<evidence type="ECO:0000313" key="2">
    <source>
        <dbReference type="Proteomes" id="UP000682802"/>
    </source>
</evidence>